<dbReference type="STRING" id="1122195.SAMN02745164_00198"/>
<evidence type="ECO:0000256" key="2">
    <source>
        <dbReference type="ARBA" id="ARBA00009047"/>
    </source>
</evidence>
<dbReference type="SUPFAM" id="SSF161098">
    <property type="entry name" value="MetI-like"/>
    <property type="match status" value="1"/>
</dbReference>
<feature type="transmembrane region" description="Helical" evidence="9">
    <location>
        <begin position="77"/>
        <end position="105"/>
    </location>
</feature>
<protein>
    <submittedName>
        <fullName evidence="11">Carbohydrate ABC transporter membrane protein 2, CUT1 family (TC 3.A.1.1.-)</fullName>
    </submittedName>
</protein>
<dbReference type="CDD" id="cd06261">
    <property type="entry name" value="TM_PBP2"/>
    <property type="match status" value="1"/>
</dbReference>
<gene>
    <name evidence="11" type="ORF">SAMN02745164_00198</name>
</gene>
<evidence type="ECO:0000256" key="6">
    <source>
        <dbReference type="ARBA" id="ARBA00022692"/>
    </source>
</evidence>
<keyword evidence="12" id="KW-1185">Reference proteome</keyword>
<dbReference type="PANTHER" id="PTHR32243">
    <property type="entry name" value="MALTOSE TRANSPORT SYSTEM PERMEASE-RELATED"/>
    <property type="match status" value="1"/>
</dbReference>
<dbReference type="PANTHER" id="PTHR32243:SF50">
    <property type="entry name" value="MALTOSE_MALTODEXTRIN TRANSPORT SYSTEM PERMEASE PROTEIN MALG"/>
    <property type="match status" value="1"/>
</dbReference>
<evidence type="ECO:0000256" key="1">
    <source>
        <dbReference type="ARBA" id="ARBA00004651"/>
    </source>
</evidence>
<dbReference type="Pfam" id="PF00528">
    <property type="entry name" value="BPD_transp_1"/>
    <property type="match status" value="1"/>
</dbReference>
<feature type="transmembrane region" description="Helical" evidence="9">
    <location>
        <begin position="21"/>
        <end position="43"/>
    </location>
</feature>
<keyword evidence="8 9" id="KW-0472">Membrane</keyword>
<keyword evidence="4" id="KW-1003">Cell membrane</keyword>
<dbReference type="GO" id="GO:0015423">
    <property type="term" value="F:ABC-type maltose transporter activity"/>
    <property type="evidence" value="ECO:0007669"/>
    <property type="project" value="TreeGrafter"/>
</dbReference>
<evidence type="ECO:0000256" key="4">
    <source>
        <dbReference type="ARBA" id="ARBA00022475"/>
    </source>
</evidence>
<keyword evidence="6 9" id="KW-0812">Transmembrane</keyword>
<dbReference type="Gene3D" id="1.10.3720.10">
    <property type="entry name" value="MetI-like"/>
    <property type="match status" value="1"/>
</dbReference>
<feature type="transmembrane region" description="Helical" evidence="9">
    <location>
        <begin position="206"/>
        <end position="228"/>
    </location>
</feature>
<dbReference type="GO" id="GO:0042956">
    <property type="term" value="P:maltodextrin transmembrane transport"/>
    <property type="evidence" value="ECO:0007669"/>
    <property type="project" value="TreeGrafter"/>
</dbReference>
<dbReference type="EMBL" id="FQUI01000002">
    <property type="protein sequence ID" value="SHE32028.1"/>
    <property type="molecule type" value="Genomic_DNA"/>
</dbReference>
<dbReference type="InterPro" id="IPR035906">
    <property type="entry name" value="MetI-like_sf"/>
</dbReference>
<dbReference type="InterPro" id="IPR000515">
    <property type="entry name" value="MetI-like"/>
</dbReference>
<organism evidence="11 12">
    <name type="scientific">Marinitoga hydrogenitolerans (strain DSM 16785 / JCM 12826 / AT1271)</name>
    <dbReference type="NCBI Taxonomy" id="1122195"/>
    <lineage>
        <taxon>Bacteria</taxon>
        <taxon>Thermotogati</taxon>
        <taxon>Thermotogota</taxon>
        <taxon>Thermotogae</taxon>
        <taxon>Petrotogales</taxon>
        <taxon>Petrotogaceae</taxon>
        <taxon>Marinitoga</taxon>
    </lineage>
</organism>
<keyword evidence="3 9" id="KW-0813">Transport</keyword>
<proteinExistence type="inferred from homology"/>
<reference evidence="11" key="1">
    <citation type="submission" date="2016-11" db="EMBL/GenBank/DDBJ databases">
        <authorList>
            <person name="Varghese N."/>
            <person name="Submissions S."/>
        </authorList>
    </citation>
    <scope>NUCLEOTIDE SEQUENCE [LARGE SCALE GENOMIC DNA]</scope>
    <source>
        <strain evidence="11">DSM 16785</strain>
    </source>
</reference>
<name>A0A1M4SIQ3_MARH1</name>
<sequence length="287" mass="33266">MSDKKYKITFFQRKKEKIIRIIVYFILITISLPIILSYLWLILSSFSKGMKYGIIPTEFTLEHWRFLWESVKGYPNIWSVTFNTFIVAFLVMAFEVFVSSFAGYALSRFKFKGRVPILKSILVLHSFPAVSLLVAIYYVLNTLNLINTLWGVILLKAALEIPWGSWIMKGFYDQLPWEIEWAGLVDGYSRIQVFRKIILPLVKPGIAVAAIFGFLSGWSEFVFINTFILNQQTWTLSRYIKGIIGDFRFVDYGLLTSISLFYIIPTLIFFLLTNKYLLEVNITGTKG</sequence>
<keyword evidence="7 9" id="KW-1133">Transmembrane helix</keyword>
<feature type="transmembrane region" description="Helical" evidence="9">
    <location>
        <begin position="117"/>
        <end position="140"/>
    </location>
</feature>
<keyword evidence="5" id="KW-0762">Sugar transport</keyword>
<dbReference type="GO" id="GO:0005886">
    <property type="term" value="C:plasma membrane"/>
    <property type="evidence" value="ECO:0007669"/>
    <property type="project" value="UniProtKB-SubCell"/>
</dbReference>
<dbReference type="Proteomes" id="UP000184334">
    <property type="component" value="Unassembled WGS sequence"/>
</dbReference>
<evidence type="ECO:0000256" key="8">
    <source>
        <dbReference type="ARBA" id="ARBA00023136"/>
    </source>
</evidence>
<comment type="caution">
    <text evidence="11">The sequence shown here is derived from an EMBL/GenBank/DDBJ whole genome shotgun (WGS) entry which is preliminary data.</text>
</comment>
<evidence type="ECO:0000313" key="12">
    <source>
        <dbReference type="Proteomes" id="UP000184334"/>
    </source>
</evidence>
<feature type="transmembrane region" description="Helical" evidence="9">
    <location>
        <begin position="249"/>
        <end position="272"/>
    </location>
</feature>
<evidence type="ECO:0000256" key="5">
    <source>
        <dbReference type="ARBA" id="ARBA00022597"/>
    </source>
</evidence>
<dbReference type="InterPro" id="IPR050901">
    <property type="entry name" value="BP-dep_ABC_trans_perm"/>
</dbReference>
<evidence type="ECO:0000256" key="9">
    <source>
        <dbReference type="RuleBase" id="RU363032"/>
    </source>
</evidence>
<feature type="domain" description="ABC transmembrane type-1" evidence="10">
    <location>
        <begin position="81"/>
        <end position="273"/>
    </location>
</feature>
<evidence type="ECO:0000313" key="11">
    <source>
        <dbReference type="EMBL" id="SHE32028.1"/>
    </source>
</evidence>
<evidence type="ECO:0000256" key="7">
    <source>
        <dbReference type="ARBA" id="ARBA00022989"/>
    </source>
</evidence>
<dbReference type="AlphaFoldDB" id="A0A1M4SIQ3"/>
<comment type="subcellular location">
    <subcellularLocation>
        <location evidence="1 9">Cell membrane</location>
        <topology evidence="1 9">Multi-pass membrane protein</topology>
    </subcellularLocation>
</comment>
<accession>A0A1M4SIQ3</accession>
<evidence type="ECO:0000256" key="3">
    <source>
        <dbReference type="ARBA" id="ARBA00022448"/>
    </source>
</evidence>
<comment type="similarity">
    <text evidence="2">Belongs to the binding-protein-dependent transport system permease family. MalFG subfamily.</text>
</comment>
<evidence type="ECO:0000259" key="10">
    <source>
        <dbReference type="PROSITE" id="PS50928"/>
    </source>
</evidence>
<dbReference type="PROSITE" id="PS50928">
    <property type="entry name" value="ABC_TM1"/>
    <property type="match status" value="1"/>
</dbReference>